<evidence type="ECO:0000256" key="3">
    <source>
        <dbReference type="SAM" id="MobiDB-lite"/>
    </source>
</evidence>
<feature type="compositionally biased region" description="Acidic residues" evidence="3">
    <location>
        <begin position="504"/>
        <end position="520"/>
    </location>
</feature>
<feature type="region of interest" description="Disordered" evidence="3">
    <location>
        <begin position="1"/>
        <end position="356"/>
    </location>
</feature>
<proteinExistence type="predicted"/>
<protein>
    <recommendedName>
        <fullName evidence="6">Midasin</fullName>
    </recommendedName>
</protein>
<feature type="compositionally biased region" description="Basic and acidic residues" evidence="3">
    <location>
        <begin position="457"/>
        <end position="467"/>
    </location>
</feature>
<feature type="compositionally biased region" description="Acidic residues" evidence="3">
    <location>
        <begin position="248"/>
        <end position="268"/>
    </location>
</feature>
<dbReference type="GO" id="GO:0000027">
    <property type="term" value="P:ribosomal large subunit assembly"/>
    <property type="evidence" value="ECO:0007669"/>
    <property type="project" value="TreeGrafter"/>
</dbReference>
<evidence type="ECO:0000256" key="2">
    <source>
        <dbReference type="ARBA" id="ARBA00022840"/>
    </source>
</evidence>
<feature type="compositionally biased region" description="Basic and acidic residues" evidence="3">
    <location>
        <begin position="394"/>
        <end position="443"/>
    </location>
</feature>
<keyword evidence="1" id="KW-0547">Nucleotide-binding</keyword>
<dbReference type="GO" id="GO:0030687">
    <property type="term" value="C:preribosome, large subunit precursor"/>
    <property type="evidence" value="ECO:0007669"/>
    <property type="project" value="TreeGrafter"/>
</dbReference>
<dbReference type="GO" id="GO:0005634">
    <property type="term" value="C:nucleus"/>
    <property type="evidence" value="ECO:0007669"/>
    <property type="project" value="TreeGrafter"/>
</dbReference>
<organism evidence="4 5">
    <name type="scientific">Melipona bicolor</name>
    <dbReference type="NCBI Taxonomy" id="60889"/>
    <lineage>
        <taxon>Eukaryota</taxon>
        <taxon>Metazoa</taxon>
        <taxon>Ecdysozoa</taxon>
        <taxon>Arthropoda</taxon>
        <taxon>Hexapoda</taxon>
        <taxon>Insecta</taxon>
        <taxon>Pterygota</taxon>
        <taxon>Neoptera</taxon>
        <taxon>Endopterygota</taxon>
        <taxon>Hymenoptera</taxon>
        <taxon>Apocrita</taxon>
        <taxon>Aculeata</taxon>
        <taxon>Apoidea</taxon>
        <taxon>Anthophila</taxon>
        <taxon>Apidae</taxon>
        <taxon>Melipona</taxon>
    </lineage>
</organism>
<reference evidence="4" key="1">
    <citation type="submission" date="2021-10" db="EMBL/GenBank/DDBJ databases">
        <title>Melipona bicolor Genome sequencing and assembly.</title>
        <authorList>
            <person name="Araujo N.S."/>
            <person name="Arias M.C."/>
        </authorList>
    </citation>
    <scope>NUCLEOTIDE SEQUENCE</scope>
    <source>
        <strain evidence="4">USP_2M_L1-L4_2017</strain>
        <tissue evidence="4">Whole body</tissue>
    </source>
</reference>
<feature type="compositionally biased region" description="Acidic residues" evidence="3">
    <location>
        <begin position="163"/>
        <end position="174"/>
    </location>
</feature>
<evidence type="ECO:0008006" key="6">
    <source>
        <dbReference type="Google" id="ProtNLM"/>
    </source>
</evidence>
<evidence type="ECO:0000256" key="1">
    <source>
        <dbReference type="ARBA" id="ARBA00022741"/>
    </source>
</evidence>
<feature type="compositionally biased region" description="Basic and acidic residues" evidence="3">
    <location>
        <begin position="77"/>
        <end position="92"/>
    </location>
</feature>
<keyword evidence="5" id="KW-1185">Reference proteome</keyword>
<evidence type="ECO:0000313" key="5">
    <source>
        <dbReference type="Proteomes" id="UP001177670"/>
    </source>
</evidence>
<feature type="region of interest" description="Disordered" evidence="3">
    <location>
        <begin position="393"/>
        <end position="481"/>
    </location>
</feature>
<dbReference type="EMBL" id="JAHYIQ010000020">
    <property type="protein sequence ID" value="KAK1123826.1"/>
    <property type="molecule type" value="Genomic_DNA"/>
</dbReference>
<feature type="compositionally biased region" description="Acidic residues" evidence="3">
    <location>
        <begin position="185"/>
        <end position="215"/>
    </location>
</feature>
<dbReference type="GO" id="GO:0005524">
    <property type="term" value="F:ATP binding"/>
    <property type="evidence" value="ECO:0007669"/>
    <property type="project" value="UniProtKB-KW"/>
</dbReference>
<dbReference type="PANTHER" id="PTHR48103:SF2">
    <property type="entry name" value="MIDASIN"/>
    <property type="match status" value="1"/>
</dbReference>
<dbReference type="Proteomes" id="UP001177670">
    <property type="component" value="Unassembled WGS sequence"/>
</dbReference>
<feature type="compositionally biased region" description="Acidic residues" evidence="3">
    <location>
        <begin position="93"/>
        <end position="107"/>
    </location>
</feature>
<feature type="compositionally biased region" description="Acidic residues" evidence="3">
    <location>
        <begin position="289"/>
        <end position="300"/>
    </location>
</feature>
<feature type="region of interest" description="Disordered" evidence="3">
    <location>
        <begin position="496"/>
        <end position="573"/>
    </location>
</feature>
<keyword evidence="2" id="KW-0067">ATP-binding</keyword>
<dbReference type="GO" id="GO:0000055">
    <property type="term" value="P:ribosomal large subunit export from nucleus"/>
    <property type="evidence" value="ECO:0007669"/>
    <property type="project" value="TreeGrafter"/>
</dbReference>
<feature type="compositionally biased region" description="Basic and acidic residues" evidence="3">
    <location>
        <begin position="108"/>
        <end position="162"/>
    </location>
</feature>
<evidence type="ECO:0000313" key="4">
    <source>
        <dbReference type="EMBL" id="KAK1123826.1"/>
    </source>
</evidence>
<feature type="compositionally biased region" description="Basic and acidic residues" evidence="3">
    <location>
        <begin position="521"/>
        <end position="562"/>
    </location>
</feature>
<name>A0AA40FRG4_9HYME</name>
<sequence>MGLADGEGQKDVSERIETEDQLEEARNPNEEEKDNERKDVKENEKGIEMSENFEGHMQDLEQREEEENDEEDDDLDKEMGETDETAEKLDEEIWKDEEEEEEEENDDKNENEGNEKEERGTGEKTGQEELSAKDTDENKSKDENEEREADGERKENERKEINEFEEPEVNEDQVDPYHGQNQPEIEPESFELPEDVNLDEEAKEDNPEGDEENPFDIDQMKESTIPEEKEDGSENKEEPEEDKQRDSSDEDVNDEEEEKEEGEENENIDADKRRDEKVTDPEKDKENDTEQENIEEENRTEEDKAPPSFDAGSKEIDASQEVESRKDGSRDAVESQSNEEQMEIDPTENSTDDKRDKGNFIACLKYLKIKSYYFIYVLYYCFVICYEGTGQSQTEEREGHSGSKQEENVPISGKERSSKPVQKRREPGESDENRSLLDSETRPLAKKLKTTAMQDLDSQKEREKDEGVGGESETYEHIKNAEKFDDYVFDAATEEQIKKQASNLEEDEKDQMDDQLEDNDIEMHEEPESKNEEEETKKEQSQKLSENKKDKSANARGEKSNDGEQIEIGGEVEGEMVETSRVLRGNESTIHTKLSELECNDLPVDIAQRRSEIESMLSQWSRGPSSMEATNTWSSISALTESAARELSEKLRLVLEPTLTSRLKGDYRTGKRINMRKVIPYIASEFRKDKIWLRRTKPSKRDYQIVLAIDDSSSMADNRSKELAFESLSLIGKAMTYLEVGQLAVVNFGERVNVLHPFGENFTEESGAR</sequence>
<feature type="compositionally biased region" description="Acidic residues" evidence="3">
    <location>
        <begin position="62"/>
        <end position="76"/>
    </location>
</feature>
<comment type="caution">
    <text evidence="4">The sequence shown here is derived from an EMBL/GenBank/DDBJ whole genome shotgun (WGS) entry which is preliminary data.</text>
</comment>
<dbReference type="PANTHER" id="PTHR48103">
    <property type="entry name" value="MIDASIN-RELATED"/>
    <property type="match status" value="1"/>
</dbReference>
<feature type="compositionally biased region" description="Basic and acidic residues" evidence="3">
    <location>
        <begin position="312"/>
        <end position="333"/>
    </location>
</feature>
<feature type="compositionally biased region" description="Basic and acidic residues" evidence="3">
    <location>
        <begin position="269"/>
        <end position="288"/>
    </location>
</feature>
<accession>A0AA40FRG4</accession>
<dbReference type="AlphaFoldDB" id="A0AA40FRG4"/>
<feature type="compositionally biased region" description="Basic and acidic residues" evidence="3">
    <location>
        <begin position="7"/>
        <end position="61"/>
    </location>
</feature>
<feature type="compositionally biased region" description="Basic and acidic residues" evidence="3">
    <location>
        <begin position="218"/>
        <end position="247"/>
    </location>
</feature>
<gene>
    <name evidence="4" type="ORF">K0M31_008515</name>
</gene>